<dbReference type="SUPFAM" id="SSF46894">
    <property type="entry name" value="C-terminal effector domain of the bipartite response regulators"/>
    <property type="match status" value="1"/>
</dbReference>
<dbReference type="GO" id="GO:0003677">
    <property type="term" value="F:DNA binding"/>
    <property type="evidence" value="ECO:0007669"/>
    <property type="project" value="InterPro"/>
</dbReference>
<gene>
    <name evidence="2" type="ORF">CA54_35800</name>
</gene>
<proteinExistence type="predicted"/>
<organism evidence="2 3">
    <name type="scientific">Symmachiella macrocystis</name>
    <dbReference type="NCBI Taxonomy" id="2527985"/>
    <lineage>
        <taxon>Bacteria</taxon>
        <taxon>Pseudomonadati</taxon>
        <taxon>Planctomycetota</taxon>
        <taxon>Planctomycetia</taxon>
        <taxon>Planctomycetales</taxon>
        <taxon>Planctomycetaceae</taxon>
        <taxon>Symmachiella</taxon>
    </lineage>
</organism>
<dbReference type="Pfam" id="PF00196">
    <property type="entry name" value="GerE"/>
    <property type="match status" value="1"/>
</dbReference>
<dbReference type="AlphaFoldDB" id="A0A5C6BTB8"/>
<dbReference type="InterPro" id="IPR036388">
    <property type="entry name" value="WH-like_DNA-bd_sf"/>
</dbReference>
<name>A0A5C6BTB8_9PLAN</name>
<dbReference type="OrthoDB" id="9797341at2"/>
<protein>
    <submittedName>
        <fullName evidence="2">Bacterial regulatory protein, luxR family</fullName>
    </submittedName>
</protein>
<accession>A0A5C6BTB8</accession>
<comment type="caution">
    <text evidence="2">The sequence shown here is derived from an EMBL/GenBank/DDBJ whole genome shotgun (WGS) entry which is preliminary data.</text>
</comment>
<evidence type="ECO:0000259" key="1">
    <source>
        <dbReference type="SMART" id="SM00421"/>
    </source>
</evidence>
<keyword evidence="3" id="KW-1185">Reference proteome</keyword>
<dbReference type="RefSeq" id="WP_146371985.1">
    <property type="nucleotide sequence ID" value="NZ_SJPP01000001.1"/>
</dbReference>
<dbReference type="GO" id="GO:0006355">
    <property type="term" value="P:regulation of DNA-templated transcription"/>
    <property type="evidence" value="ECO:0007669"/>
    <property type="project" value="InterPro"/>
</dbReference>
<dbReference type="InterPro" id="IPR016032">
    <property type="entry name" value="Sig_transdc_resp-reg_C-effctor"/>
</dbReference>
<dbReference type="Proteomes" id="UP000320735">
    <property type="component" value="Unassembled WGS sequence"/>
</dbReference>
<dbReference type="SMART" id="SM00421">
    <property type="entry name" value="HTH_LUXR"/>
    <property type="match status" value="1"/>
</dbReference>
<dbReference type="InterPro" id="IPR000792">
    <property type="entry name" value="Tscrpt_reg_LuxR_C"/>
</dbReference>
<sequence length="127" mass="14378">MAKKRKPKSPSAGEDSERLQRRAALWSKEDLLSPADPAEDLLTSEEWISIGIALDLSTRELCVAILIFEGQTRANIARQLHKKDGQPVSPGTIRVYIDRLFQKLRVNDRVGFVQRIMRVHLRLSTAS</sequence>
<reference evidence="2 3" key="1">
    <citation type="submission" date="2019-02" db="EMBL/GenBank/DDBJ databases">
        <title>Deep-cultivation of Planctomycetes and their phenomic and genomic characterization uncovers novel biology.</title>
        <authorList>
            <person name="Wiegand S."/>
            <person name="Jogler M."/>
            <person name="Boedeker C."/>
            <person name="Pinto D."/>
            <person name="Vollmers J."/>
            <person name="Rivas-Marin E."/>
            <person name="Kohn T."/>
            <person name="Peeters S.H."/>
            <person name="Heuer A."/>
            <person name="Rast P."/>
            <person name="Oberbeckmann S."/>
            <person name="Bunk B."/>
            <person name="Jeske O."/>
            <person name="Meyerdierks A."/>
            <person name="Storesund J.E."/>
            <person name="Kallscheuer N."/>
            <person name="Luecker S."/>
            <person name="Lage O.M."/>
            <person name="Pohl T."/>
            <person name="Merkel B.J."/>
            <person name="Hornburger P."/>
            <person name="Mueller R.-W."/>
            <person name="Bruemmer F."/>
            <person name="Labrenz M."/>
            <person name="Spormann A.M."/>
            <person name="Op Den Camp H."/>
            <person name="Overmann J."/>
            <person name="Amann R."/>
            <person name="Jetten M.S.M."/>
            <person name="Mascher T."/>
            <person name="Medema M.H."/>
            <person name="Devos D.P."/>
            <person name="Kaster A.-K."/>
            <person name="Ovreas L."/>
            <person name="Rohde M."/>
            <person name="Galperin M.Y."/>
            <person name="Jogler C."/>
        </authorList>
    </citation>
    <scope>NUCLEOTIDE SEQUENCE [LARGE SCALE GENOMIC DNA]</scope>
    <source>
        <strain evidence="2 3">CA54</strain>
    </source>
</reference>
<dbReference type="Gene3D" id="1.10.10.10">
    <property type="entry name" value="Winged helix-like DNA-binding domain superfamily/Winged helix DNA-binding domain"/>
    <property type="match status" value="1"/>
</dbReference>
<evidence type="ECO:0000313" key="2">
    <source>
        <dbReference type="EMBL" id="TWU14711.1"/>
    </source>
</evidence>
<feature type="domain" description="HTH luxR-type" evidence="1">
    <location>
        <begin position="53"/>
        <end position="116"/>
    </location>
</feature>
<evidence type="ECO:0000313" key="3">
    <source>
        <dbReference type="Proteomes" id="UP000320735"/>
    </source>
</evidence>
<dbReference type="EMBL" id="SJPP01000001">
    <property type="protein sequence ID" value="TWU14711.1"/>
    <property type="molecule type" value="Genomic_DNA"/>
</dbReference>